<evidence type="ECO:0000256" key="2">
    <source>
        <dbReference type="ARBA" id="ARBA00023180"/>
    </source>
</evidence>
<dbReference type="AlphaFoldDB" id="A0A8A3P1W2"/>
<feature type="chain" id="PRO_5032387937" description="3-phytase" evidence="5">
    <location>
        <begin position="23"/>
        <end position="505"/>
    </location>
</feature>
<dbReference type="InterPro" id="IPR029033">
    <property type="entry name" value="His_PPase_superfam"/>
</dbReference>
<evidence type="ECO:0000313" key="6">
    <source>
        <dbReference type="EMBL" id="QSZ31875.1"/>
    </source>
</evidence>
<keyword evidence="2" id="KW-0325">Glycoprotein</keyword>
<dbReference type="InterPro" id="IPR000560">
    <property type="entry name" value="His_Pase_clade-2"/>
</dbReference>
<dbReference type="PIRSF" id="PIRSF000894">
    <property type="entry name" value="Acid_phosphatase"/>
    <property type="match status" value="1"/>
</dbReference>
<feature type="active site" description="Nucleophile" evidence="3">
    <location>
        <position position="83"/>
    </location>
</feature>
<dbReference type="EMBL" id="CP063406">
    <property type="protein sequence ID" value="QSZ31875.1"/>
    <property type="molecule type" value="Genomic_DNA"/>
</dbReference>
<name>A0A8A3P1W2_9HELO</name>
<dbReference type="SUPFAM" id="SSF53254">
    <property type="entry name" value="Phosphoglycerate mutase-like"/>
    <property type="match status" value="1"/>
</dbReference>
<evidence type="ECO:0008006" key="8">
    <source>
        <dbReference type="Google" id="ProtNLM"/>
    </source>
</evidence>
<dbReference type="PANTHER" id="PTHR20963:SF23">
    <property type="entry name" value="3-PHYTASE"/>
    <property type="match status" value="1"/>
</dbReference>
<dbReference type="Pfam" id="PF00328">
    <property type="entry name" value="His_Phos_2"/>
    <property type="match status" value="1"/>
</dbReference>
<evidence type="ECO:0000256" key="3">
    <source>
        <dbReference type="PIRSR" id="PIRSR000894-1"/>
    </source>
</evidence>
<dbReference type="GO" id="GO:0009277">
    <property type="term" value="C:fungal-type cell wall"/>
    <property type="evidence" value="ECO:0007669"/>
    <property type="project" value="TreeGrafter"/>
</dbReference>
<dbReference type="InterPro" id="IPR016274">
    <property type="entry name" value="Histidine_acid_Pase_euk"/>
</dbReference>
<dbReference type="GO" id="GO:0003993">
    <property type="term" value="F:acid phosphatase activity"/>
    <property type="evidence" value="ECO:0007669"/>
    <property type="project" value="TreeGrafter"/>
</dbReference>
<dbReference type="OrthoDB" id="6509975at2759"/>
<reference evidence="6" key="1">
    <citation type="submission" date="2020-10" db="EMBL/GenBank/DDBJ databases">
        <title>Genome Sequence of Monilinia vaccinii-corymbosi Sheds Light on Mummy Berry Disease Infection of Blueberry and Mating Type.</title>
        <authorList>
            <person name="Yow A.G."/>
            <person name="Zhang Y."/>
            <person name="Bansal K."/>
            <person name="Eacker S.M."/>
            <person name="Sullivan S."/>
            <person name="Liachko I."/>
            <person name="Cubeta M.A."/>
            <person name="Rollins J.A."/>
            <person name="Ashrafi H."/>
        </authorList>
    </citation>
    <scope>NUCLEOTIDE SEQUENCE</scope>
    <source>
        <strain evidence="6">RL-1</strain>
    </source>
</reference>
<dbReference type="CDD" id="cd07061">
    <property type="entry name" value="HP_HAP_like"/>
    <property type="match status" value="1"/>
</dbReference>
<feature type="signal peptide" evidence="5">
    <location>
        <begin position="1"/>
        <end position="22"/>
    </location>
</feature>
<feature type="disulfide bond" evidence="4">
    <location>
        <begin position="266"/>
        <end position="280"/>
    </location>
</feature>
<evidence type="ECO:0000256" key="4">
    <source>
        <dbReference type="PIRSR" id="PIRSR000894-2"/>
    </source>
</evidence>
<dbReference type="Gene3D" id="3.40.50.1240">
    <property type="entry name" value="Phosphoglycerate mutase-like"/>
    <property type="match status" value="1"/>
</dbReference>
<keyword evidence="1" id="KW-0378">Hydrolase</keyword>
<evidence type="ECO:0000313" key="7">
    <source>
        <dbReference type="Proteomes" id="UP000672032"/>
    </source>
</evidence>
<dbReference type="Proteomes" id="UP000672032">
    <property type="component" value="Chromosome 2"/>
</dbReference>
<evidence type="ECO:0000256" key="5">
    <source>
        <dbReference type="SAM" id="SignalP"/>
    </source>
</evidence>
<keyword evidence="7" id="KW-1185">Reference proteome</keyword>
<organism evidence="6 7">
    <name type="scientific">Monilinia vaccinii-corymbosi</name>
    <dbReference type="NCBI Taxonomy" id="61207"/>
    <lineage>
        <taxon>Eukaryota</taxon>
        <taxon>Fungi</taxon>
        <taxon>Dikarya</taxon>
        <taxon>Ascomycota</taxon>
        <taxon>Pezizomycotina</taxon>
        <taxon>Leotiomycetes</taxon>
        <taxon>Helotiales</taxon>
        <taxon>Sclerotiniaceae</taxon>
        <taxon>Monilinia</taxon>
    </lineage>
</organism>
<sequence>MRVSLSTILVNTSLLLTSSAQATTPTFLAPEQDILLPSSALSTNPLTSLGANSPYFKGPNVYGISNQVPDHCYVDQVAYNVRHGSRYPDSGAYSQWTALYSKIQAANFTSTGSLAFIKSWKPVLTNPALQISQESPTGFKEAYDLGYQLRTRYRNLYSYGQPFISWANLYPRVVQTAQNFVRGFLGPSASHLGIVVTINSTGSEAALFDSLSPSDLCPAFVDGNGGKEQVKWNSIYLPPIQARLQSLIKGDLNFSTTDVSIMPYLCGFESQITGALSPWCGVFTDEELKQYEYAQDLRYYYGTGPGQDLASKMMLPYLNALVGILEHGPGVNGTFANDTSYTLPAILTAFMNDGQITELGAATGVWDGTRALGDGTKIPPHYKYISSHFVSMRGTVAFERLNCAIPVSVPLSSNGNTYSSTSTSTNATYIRILLNDVVYPVHACHSGPGTSCLLSDYSALIKSKVEEAGDLPTRCNVTASGAPKRVKGASFFTDLSLSWLATVAP</sequence>
<keyword evidence="4" id="KW-1015">Disulfide bond</keyword>
<evidence type="ECO:0000256" key="1">
    <source>
        <dbReference type="ARBA" id="ARBA00022801"/>
    </source>
</evidence>
<feature type="active site" description="Proton donor" evidence="3">
    <location>
        <position position="353"/>
    </location>
</feature>
<protein>
    <recommendedName>
        <fullName evidence="8">3-phytase</fullName>
    </recommendedName>
</protein>
<proteinExistence type="predicted"/>
<feature type="disulfide bond" evidence="4">
    <location>
        <begin position="444"/>
        <end position="452"/>
    </location>
</feature>
<accession>A0A8A3P1W2</accession>
<feature type="disulfide bond" evidence="4">
    <location>
        <begin position="72"/>
        <end position="403"/>
    </location>
</feature>
<dbReference type="PANTHER" id="PTHR20963">
    <property type="entry name" value="MULTIPLE INOSITOL POLYPHOSPHATE PHOSPHATASE-RELATED"/>
    <property type="match status" value="1"/>
</dbReference>
<keyword evidence="5" id="KW-0732">Signal</keyword>
<gene>
    <name evidence="6" type="ORF">DSL72_001444</name>
</gene>